<dbReference type="EMBL" id="OZ034821">
    <property type="protein sequence ID" value="CAL1406080.1"/>
    <property type="molecule type" value="Genomic_DNA"/>
</dbReference>
<reference evidence="2 3" key="1">
    <citation type="submission" date="2024-04" db="EMBL/GenBank/DDBJ databases">
        <authorList>
            <person name="Fracassetti M."/>
        </authorList>
    </citation>
    <scope>NUCLEOTIDE SEQUENCE [LARGE SCALE GENOMIC DNA]</scope>
</reference>
<feature type="region of interest" description="Disordered" evidence="1">
    <location>
        <begin position="71"/>
        <end position="90"/>
    </location>
</feature>
<sequence>MTKTVIKITVFVQNGDAITAEEKNGESIPALVKDGDNVTVDKGNAEAIMTVDVKNGEVARIAEVDARGHFTVNDKSGDSPARHVTDPCRQYPSPLPSDAVRRGLWFFYTIRRLTCHHVSDPSLRRFSSTR</sequence>
<keyword evidence="3" id="KW-1185">Reference proteome</keyword>
<evidence type="ECO:0000256" key="1">
    <source>
        <dbReference type="SAM" id="MobiDB-lite"/>
    </source>
</evidence>
<organism evidence="2 3">
    <name type="scientific">Linum trigynum</name>
    <dbReference type="NCBI Taxonomy" id="586398"/>
    <lineage>
        <taxon>Eukaryota</taxon>
        <taxon>Viridiplantae</taxon>
        <taxon>Streptophyta</taxon>
        <taxon>Embryophyta</taxon>
        <taxon>Tracheophyta</taxon>
        <taxon>Spermatophyta</taxon>
        <taxon>Magnoliopsida</taxon>
        <taxon>eudicotyledons</taxon>
        <taxon>Gunneridae</taxon>
        <taxon>Pentapetalae</taxon>
        <taxon>rosids</taxon>
        <taxon>fabids</taxon>
        <taxon>Malpighiales</taxon>
        <taxon>Linaceae</taxon>
        <taxon>Linum</taxon>
    </lineage>
</organism>
<dbReference type="AlphaFoldDB" id="A0AAV2G5X6"/>
<evidence type="ECO:0000313" key="2">
    <source>
        <dbReference type="EMBL" id="CAL1406080.1"/>
    </source>
</evidence>
<feature type="compositionally biased region" description="Basic and acidic residues" evidence="1">
    <location>
        <begin position="75"/>
        <end position="86"/>
    </location>
</feature>
<proteinExistence type="predicted"/>
<evidence type="ECO:0000313" key="3">
    <source>
        <dbReference type="Proteomes" id="UP001497516"/>
    </source>
</evidence>
<protein>
    <submittedName>
        <fullName evidence="2">Uncharacterized protein</fullName>
    </submittedName>
</protein>
<dbReference type="Proteomes" id="UP001497516">
    <property type="component" value="Chromosome 8"/>
</dbReference>
<gene>
    <name evidence="2" type="ORF">LTRI10_LOCUS45832</name>
</gene>
<name>A0AAV2G5X6_9ROSI</name>
<accession>A0AAV2G5X6</accession>